<dbReference type="InterPro" id="IPR036452">
    <property type="entry name" value="Ribo_hydro-like"/>
</dbReference>
<evidence type="ECO:0000313" key="5">
    <source>
        <dbReference type="EMBL" id="GIE98868.1"/>
    </source>
</evidence>
<dbReference type="AlphaFoldDB" id="A0A919K5C8"/>
<keyword evidence="1 5" id="KW-0378">Hydrolase</keyword>
<keyword evidence="6" id="KW-1185">Reference proteome</keyword>
<dbReference type="EMBL" id="BOMV01000066">
    <property type="protein sequence ID" value="GIE98868.1"/>
    <property type="molecule type" value="Genomic_DNA"/>
</dbReference>
<comment type="caution">
    <text evidence="5">The sequence shown here is derived from an EMBL/GenBank/DDBJ whole genome shotgun (WGS) entry which is preliminary data.</text>
</comment>
<reference evidence="5" key="1">
    <citation type="submission" date="2021-01" db="EMBL/GenBank/DDBJ databases">
        <title>Whole genome shotgun sequence of Actinoplanes rishiriensis NBRC 108556.</title>
        <authorList>
            <person name="Komaki H."/>
            <person name="Tamura T."/>
        </authorList>
    </citation>
    <scope>NUCLEOTIDE SEQUENCE</scope>
    <source>
        <strain evidence="5">NBRC 108556</strain>
    </source>
</reference>
<accession>A0A919K5C8</accession>
<dbReference type="GO" id="GO:0005829">
    <property type="term" value="C:cytosol"/>
    <property type="evidence" value="ECO:0007669"/>
    <property type="project" value="TreeGrafter"/>
</dbReference>
<evidence type="ECO:0000256" key="1">
    <source>
        <dbReference type="ARBA" id="ARBA00022801"/>
    </source>
</evidence>
<feature type="region of interest" description="Disordered" evidence="3">
    <location>
        <begin position="65"/>
        <end position="90"/>
    </location>
</feature>
<dbReference type="Proteomes" id="UP000636960">
    <property type="component" value="Unassembled WGS sequence"/>
</dbReference>
<evidence type="ECO:0000313" key="6">
    <source>
        <dbReference type="Proteomes" id="UP000636960"/>
    </source>
</evidence>
<dbReference type="Pfam" id="PF01156">
    <property type="entry name" value="IU_nuc_hydro"/>
    <property type="match status" value="1"/>
</dbReference>
<evidence type="ECO:0000259" key="4">
    <source>
        <dbReference type="Pfam" id="PF01156"/>
    </source>
</evidence>
<dbReference type="PANTHER" id="PTHR12304">
    <property type="entry name" value="INOSINE-URIDINE PREFERRING NUCLEOSIDE HYDROLASE"/>
    <property type="match status" value="1"/>
</dbReference>
<evidence type="ECO:0000256" key="3">
    <source>
        <dbReference type="SAM" id="MobiDB-lite"/>
    </source>
</evidence>
<organism evidence="5 6">
    <name type="scientific">Paractinoplanes rishiriensis</name>
    <dbReference type="NCBI Taxonomy" id="1050105"/>
    <lineage>
        <taxon>Bacteria</taxon>
        <taxon>Bacillati</taxon>
        <taxon>Actinomycetota</taxon>
        <taxon>Actinomycetes</taxon>
        <taxon>Micromonosporales</taxon>
        <taxon>Micromonosporaceae</taxon>
        <taxon>Paractinoplanes</taxon>
    </lineage>
</organism>
<keyword evidence="2" id="KW-0326">Glycosidase</keyword>
<name>A0A919K5C8_9ACTN</name>
<dbReference type="InterPro" id="IPR001910">
    <property type="entry name" value="Inosine/uridine_hydrolase_dom"/>
</dbReference>
<dbReference type="InterPro" id="IPR023186">
    <property type="entry name" value="IUNH"/>
</dbReference>
<dbReference type="PANTHER" id="PTHR12304:SF4">
    <property type="entry name" value="URIDINE NUCLEOSIDASE"/>
    <property type="match status" value="1"/>
</dbReference>
<dbReference type="SUPFAM" id="SSF53590">
    <property type="entry name" value="Nucleoside hydrolase"/>
    <property type="match status" value="1"/>
</dbReference>
<evidence type="ECO:0000256" key="2">
    <source>
        <dbReference type="ARBA" id="ARBA00023295"/>
    </source>
</evidence>
<dbReference type="Gene3D" id="3.90.245.10">
    <property type="entry name" value="Ribonucleoside hydrolase-like"/>
    <property type="match status" value="1"/>
</dbReference>
<dbReference type="GO" id="GO:0006152">
    <property type="term" value="P:purine nucleoside catabolic process"/>
    <property type="evidence" value="ECO:0007669"/>
    <property type="project" value="TreeGrafter"/>
</dbReference>
<proteinExistence type="predicted"/>
<feature type="domain" description="Inosine/uridine-preferring nucleoside hydrolase" evidence="4">
    <location>
        <begin position="4"/>
        <end position="284"/>
    </location>
</feature>
<dbReference type="RefSeq" id="WP_203785883.1">
    <property type="nucleotide sequence ID" value="NZ_BOMV01000066.1"/>
</dbReference>
<protein>
    <submittedName>
        <fullName evidence="5">Nucleoside hydrolase</fullName>
    </submittedName>
</protein>
<dbReference type="GO" id="GO:0008477">
    <property type="term" value="F:purine nucleosidase activity"/>
    <property type="evidence" value="ECO:0007669"/>
    <property type="project" value="TreeGrafter"/>
</dbReference>
<gene>
    <name evidence="5" type="ORF">Ari01nite_63330</name>
</gene>
<sequence length="296" mass="30278">MLLYLDCDTGIDDALAVALLLAHRPAVTLAGIGTVDGNTSAAQAARNTLGLLALAGVTGVPVAAGTTSSSHRARHVHGDNGVGGVTLPAGGDPDRRTAVDLLLDLADEHAGDLHVLAIGPATNLARALRRSPRLTGQVASVTFMAGAVRVPGNVTPVAEANVRADPQAAADLLAADWPATLVPLDLSMGQRWAEADRQALAGGGSPLHRALAAMLPVYFDSYEPRLGERVIPLHDPLAAALVVGLVRPVGAPVLGLRVDVGESAVRESDDAPSRVPVVLAIDRPAGPVILRKILDG</sequence>